<proteinExistence type="predicted"/>
<keyword evidence="1" id="KW-0472">Membrane</keyword>
<keyword evidence="1" id="KW-1133">Transmembrane helix</keyword>
<feature type="transmembrane region" description="Helical" evidence="1">
    <location>
        <begin position="33"/>
        <end position="58"/>
    </location>
</feature>
<dbReference type="EMBL" id="WSTA01000011">
    <property type="protein sequence ID" value="MWB97729.1"/>
    <property type="molecule type" value="Genomic_DNA"/>
</dbReference>
<organism evidence="3 4">
    <name type="scientific">Agromyces seonyuensis</name>
    <dbReference type="NCBI Taxonomy" id="2662446"/>
    <lineage>
        <taxon>Bacteria</taxon>
        <taxon>Bacillati</taxon>
        <taxon>Actinomycetota</taxon>
        <taxon>Actinomycetes</taxon>
        <taxon>Micrococcales</taxon>
        <taxon>Microbacteriaceae</taxon>
        <taxon>Agromyces</taxon>
    </lineage>
</organism>
<dbReference type="InterPro" id="IPR027381">
    <property type="entry name" value="LytR/CpsA/Psr_C"/>
</dbReference>
<dbReference type="Gene3D" id="3.30.70.2390">
    <property type="match status" value="1"/>
</dbReference>
<evidence type="ECO:0000259" key="2">
    <source>
        <dbReference type="Pfam" id="PF13399"/>
    </source>
</evidence>
<sequence>MPETFPKDRFDSIPRGIERVGAHRAPARRGRGWVWAGWTALAAVIVATAGILGAMGYLGKLGGSDETVVASEAPAVTAAPTLDAATPVTVLNGTDVDGLAATAADALTGAGLTVAATSNASTSDVAESMVYYSRPDLEGAARGIAGLLPGSDVQETTEFTAIGSDLTVVVGADYAAAVGG</sequence>
<evidence type="ECO:0000313" key="4">
    <source>
        <dbReference type="Proteomes" id="UP000438182"/>
    </source>
</evidence>
<keyword evidence="1" id="KW-0812">Transmembrane</keyword>
<gene>
    <name evidence="3" type="ORF">GB864_04075</name>
</gene>
<keyword evidence="4" id="KW-1185">Reference proteome</keyword>
<name>A0A6I4P134_9MICO</name>
<accession>A0A6I4P134</accession>
<protein>
    <submittedName>
        <fullName evidence="3">LytR family transcriptional regulator</fullName>
    </submittedName>
</protein>
<feature type="domain" description="LytR/CpsA/Psr regulator C-terminal" evidence="2">
    <location>
        <begin position="86"/>
        <end position="174"/>
    </location>
</feature>
<dbReference type="Pfam" id="PF13399">
    <property type="entry name" value="LytR_C"/>
    <property type="match status" value="1"/>
</dbReference>
<reference evidence="3 4" key="1">
    <citation type="submission" date="2019-12" db="EMBL/GenBank/DDBJ databases">
        <authorList>
            <person name="Kim Y.S."/>
        </authorList>
    </citation>
    <scope>NUCLEOTIDE SEQUENCE [LARGE SCALE GENOMIC DNA]</scope>
    <source>
        <strain evidence="3 4">MMS17-SY077</strain>
    </source>
</reference>
<comment type="caution">
    <text evidence="3">The sequence shown here is derived from an EMBL/GenBank/DDBJ whole genome shotgun (WGS) entry which is preliminary data.</text>
</comment>
<evidence type="ECO:0000256" key="1">
    <source>
        <dbReference type="SAM" id="Phobius"/>
    </source>
</evidence>
<dbReference type="AlphaFoldDB" id="A0A6I4P134"/>
<dbReference type="Proteomes" id="UP000438182">
    <property type="component" value="Unassembled WGS sequence"/>
</dbReference>
<dbReference type="RefSeq" id="WP_160423077.1">
    <property type="nucleotide sequence ID" value="NZ_WSTA01000011.1"/>
</dbReference>
<evidence type="ECO:0000313" key="3">
    <source>
        <dbReference type="EMBL" id="MWB97729.1"/>
    </source>
</evidence>